<sequence length="167" mass="17043">RALRTGGRIHVICTYALASYSAAALDGGYAVLDDEALRRGAQQVVDEAVAAAKARGDVRVSGSIEPGDPAAVLVEMSREVDLVVIGSRGGGGFADRLLGTVSSALPAHSKCPVVIVPKHTSGKDFTPVERIVVGVDGSDVASSALRKAVDEALVWGAKLTAVSAVPI</sequence>
<reference evidence="3 4" key="1">
    <citation type="submission" date="2019-06" db="EMBL/GenBank/DDBJ databases">
        <title>Tsukamurella conjunctivitidis sp. nov., Tsukamurella assacharolytica sp. nov. and Tsukamurella sputae sp. nov. isolated from patients with conjunctivitis, bacteraemia (lymphoma) and respiratory infection (sputum) in Hong Kong.</title>
        <authorList>
            <person name="Teng J.L.L."/>
            <person name="Lee H.H."/>
            <person name="Fong J.Y.H."/>
            <person name="Fok K.M.N."/>
            <person name="Lau S.K.P."/>
            <person name="Woo P.C.Y."/>
        </authorList>
    </citation>
    <scope>NUCLEOTIDE SEQUENCE [LARGE SCALE GENOMIC DNA]</scope>
    <source>
        <strain evidence="3 4">HKU72</strain>
    </source>
</reference>
<accession>A0A5C5R891</accession>
<dbReference type="InterPro" id="IPR006016">
    <property type="entry name" value="UspA"/>
</dbReference>
<comment type="similarity">
    <text evidence="1">Belongs to the universal stress protein A family.</text>
</comment>
<proteinExistence type="inferred from homology"/>
<gene>
    <name evidence="3" type="ORF">FK530_25695</name>
</gene>
<dbReference type="AlphaFoldDB" id="A0A5C5R891"/>
<evidence type="ECO:0000259" key="2">
    <source>
        <dbReference type="Pfam" id="PF00582"/>
    </source>
</evidence>
<evidence type="ECO:0000313" key="4">
    <source>
        <dbReference type="Proteomes" id="UP000319375"/>
    </source>
</evidence>
<dbReference type="RefSeq" id="WP_146489562.1">
    <property type="nucleotide sequence ID" value="NZ_VIGX01000341.1"/>
</dbReference>
<dbReference type="InterPro" id="IPR006015">
    <property type="entry name" value="Universal_stress_UspA"/>
</dbReference>
<evidence type="ECO:0000313" key="3">
    <source>
        <dbReference type="EMBL" id="TWS19048.1"/>
    </source>
</evidence>
<dbReference type="Pfam" id="PF00582">
    <property type="entry name" value="Usp"/>
    <property type="match status" value="2"/>
</dbReference>
<dbReference type="Proteomes" id="UP000319375">
    <property type="component" value="Unassembled WGS sequence"/>
</dbReference>
<keyword evidence="4" id="KW-1185">Reference proteome</keyword>
<protein>
    <submittedName>
        <fullName evidence="3">Universal stress protein</fullName>
    </submittedName>
</protein>
<dbReference type="SUPFAM" id="SSF52402">
    <property type="entry name" value="Adenine nucleotide alpha hydrolases-like"/>
    <property type="match status" value="2"/>
</dbReference>
<evidence type="ECO:0000256" key="1">
    <source>
        <dbReference type="ARBA" id="ARBA00008791"/>
    </source>
</evidence>
<dbReference type="PRINTS" id="PR01438">
    <property type="entry name" value="UNVRSLSTRESS"/>
</dbReference>
<dbReference type="OrthoDB" id="3174546at2"/>
<feature type="domain" description="UspA" evidence="2">
    <location>
        <begin position="5"/>
        <end position="117"/>
    </location>
</feature>
<feature type="non-terminal residue" evidence="3">
    <location>
        <position position="1"/>
    </location>
</feature>
<comment type="caution">
    <text evidence="3">The sequence shown here is derived from an EMBL/GenBank/DDBJ whole genome shotgun (WGS) entry which is preliminary data.</text>
</comment>
<dbReference type="Gene3D" id="3.40.50.620">
    <property type="entry name" value="HUPs"/>
    <property type="match status" value="2"/>
</dbReference>
<feature type="non-terminal residue" evidence="3">
    <location>
        <position position="167"/>
    </location>
</feature>
<organism evidence="3 4">
    <name type="scientific">Tsukamurella conjunctivitidis</name>
    <dbReference type="NCBI Taxonomy" id="2592068"/>
    <lineage>
        <taxon>Bacteria</taxon>
        <taxon>Bacillati</taxon>
        <taxon>Actinomycetota</taxon>
        <taxon>Actinomycetes</taxon>
        <taxon>Mycobacteriales</taxon>
        <taxon>Tsukamurellaceae</taxon>
        <taxon>Tsukamurella</taxon>
    </lineage>
</organism>
<dbReference type="EMBL" id="VIGX01000341">
    <property type="protein sequence ID" value="TWS19048.1"/>
    <property type="molecule type" value="Genomic_DNA"/>
</dbReference>
<name>A0A5C5R891_9ACTN</name>
<dbReference type="PANTHER" id="PTHR46268">
    <property type="entry name" value="STRESS RESPONSE PROTEIN NHAX"/>
    <property type="match status" value="1"/>
</dbReference>
<dbReference type="InterPro" id="IPR014729">
    <property type="entry name" value="Rossmann-like_a/b/a_fold"/>
</dbReference>
<dbReference type="PANTHER" id="PTHR46268:SF6">
    <property type="entry name" value="UNIVERSAL STRESS PROTEIN UP12"/>
    <property type="match status" value="1"/>
</dbReference>
<feature type="domain" description="UspA" evidence="2">
    <location>
        <begin position="129"/>
        <end position="166"/>
    </location>
</feature>